<accession>A0A7C5VJ20</accession>
<name>A0A7C5VJ20_9DEIN</name>
<organism evidence="1">
    <name type="scientific">Thermus caliditerrae</name>
    <dbReference type="NCBI Taxonomy" id="1330700"/>
    <lineage>
        <taxon>Bacteria</taxon>
        <taxon>Thermotogati</taxon>
        <taxon>Deinococcota</taxon>
        <taxon>Deinococci</taxon>
        <taxon>Thermales</taxon>
        <taxon>Thermaceae</taxon>
        <taxon>Thermus</taxon>
    </lineage>
</organism>
<gene>
    <name evidence="1" type="ORF">ENM28_02750</name>
</gene>
<sequence>MLSLIVRALDGIHQNLEALRAATLELGKQNVAVAKGVAELEEAVYGVLDAPRLPKSGRRVAKAAEEPRLNPGELVAKAVAAKDAFSAYDVAVLESMLNRGDLEGVRKRFAPHQLKVLGLI</sequence>
<evidence type="ECO:0000313" key="1">
    <source>
        <dbReference type="EMBL" id="HHM67634.1"/>
    </source>
</evidence>
<proteinExistence type="predicted"/>
<dbReference type="AlphaFoldDB" id="A0A7C5VJ20"/>
<comment type="caution">
    <text evidence="1">The sequence shown here is derived from an EMBL/GenBank/DDBJ whole genome shotgun (WGS) entry which is preliminary data.</text>
</comment>
<dbReference type="EMBL" id="DRXE01000099">
    <property type="protein sequence ID" value="HHM67634.1"/>
    <property type="molecule type" value="Genomic_DNA"/>
</dbReference>
<protein>
    <submittedName>
        <fullName evidence="1">Uncharacterized protein</fullName>
    </submittedName>
</protein>
<reference evidence="1" key="1">
    <citation type="journal article" date="2020" name="mSystems">
        <title>Genome- and Community-Level Interaction Insights into Carbon Utilization and Element Cycling Functions of Hydrothermarchaeota in Hydrothermal Sediment.</title>
        <authorList>
            <person name="Zhou Z."/>
            <person name="Liu Y."/>
            <person name="Xu W."/>
            <person name="Pan J."/>
            <person name="Luo Z.H."/>
            <person name="Li M."/>
        </authorList>
    </citation>
    <scope>NUCLEOTIDE SEQUENCE [LARGE SCALE GENOMIC DNA]</scope>
    <source>
        <strain evidence="1">SpSt-1071</strain>
    </source>
</reference>